<dbReference type="EMBL" id="GIFC01011663">
    <property type="protein sequence ID" value="MXU93746.1"/>
    <property type="molecule type" value="Transcribed_RNA"/>
</dbReference>
<keyword evidence="2" id="KW-1133">Transmembrane helix</keyword>
<keyword evidence="2" id="KW-0812">Transmembrane</keyword>
<evidence type="ECO:0000256" key="1">
    <source>
        <dbReference type="SAM" id="MobiDB-lite"/>
    </source>
</evidence>
<protein>
    <submittedName>
        <fullName evidence="3">Uncharacterized protein</fullName>
    </submittedName>
</protein>
<reference evidence="3" key="1">
    <citation type="submission" date="2019-12" db="EMBL/GenBank/DDBJ databases">
        <title>An insight into the sialome of adult female Ixodes ricinus ticks feeding for 6 days.</title>
        <authorList>
            <person name="Perner J."/>
            <person name="Ribeiro J.M.C."/>
        </authorList>
    </citation>
    <scope>NUCLEOTIDE SEQUENCE</scope>
    <source>
        <strain evidence="3">Semi-engorged</strain>
        <tissue evidence="3">Salivary glands</tissue>
    </source>
</reference>
<keyword evidence="2" id="KW-0472">Membrane</keyword>
<feature type="compositionally biased region" description="Polar residues" evidence="1">
    <location>
        <begin position="29"/>
        <end position="38"/>
    </location>
</feature>
<sequence length="151" mass="16270">MRLEAVVAIVGATLLSTTSPPVQKGSPPISDSGNSNRQGRAKGVMECWYTRADRLPKTGSLAQPLSRTPLAVGSIRKCRTSSFDRSPVRFWTLGGGLATLRASPKAPGKELLSRTMKVPGGLLFSTLIASSLLMLGLYQYLEVSFTKTGWW</sequence>
<dbReference type="AlphaFoldDB" id="A0A6B0UVV8"/>
<proteinExistence type="predicted"/>
<accession>A0A6B0UVV8</accession>
<feature type="region of interest" description="Disordered" evidence="1">
    <location>
        <begin position="17"/>
        <end position="41"/>
    </location>
</feature>
<feature type="transmembrane region" description="Helical" evidence="2">
    <location>
        <begin position="121"/>
        <end position="141"/>
    </location>
</feature>
<evidence type="ECO:0000256" key="2">
    <source>
        <dbReference type="SAM" id="Phobius"/>
    </source>
</evidence>
<organism evidence="3">
    <name type="scientific">Ixodes ricinus</name>
    <name type="common">Common tick</name>
    <name type="synonym">Acarus ricinus</name>
    <dbReference type="NCBI Taxonomy" id="34613"/>
    <lineage>
        <taxon>Eukaryota</taxon>
        <taxon>Metazoa</taxon>
        <taxon>Ecdysozoa</taxon>
        <taxon>Arthropoda</taxon>
        <taxon>Chelicerata</taxon>
        <taxon>Arachnida</taxon>
        <taxon>Acari</taxon>
        <taxon>Parasitiformes</taxon>
        <taxon>Ixodida</taxon>
        <taxon>Ixodoidea</taxon>
        <taxon>Ixodidae</taxon>
        <taxon>Ixodinae</taxon>
        <taxon>Ixodes</taxon>
    </lineage>
</organism>
<name>A0A6B0UVV8_IXORI</name>
<evidence type="ECO:0000313" key="3">
    <source>
        <dbReference type="EMBL" id="MXU93746.1"/>
    </source>
</evidence>